<comment type="caution">
    <text evidence="3">The sequence shown here is derived from an EMBL/GenBank/DDBJ whole genome shotgun (WGS) entry which is preliminary data.</text>
</comment>
<protein>
    <recommendedName>
        <fullName evidence="2">DUF3823 domain-containing protein</fullName>
    </recommendedName>
</protein>
<dbReference type="AlphaFoldDB" id="I9IAJ2"/>
<evidence type="ECO:0000259" key="2">
    <source>
        <dbReference type="Pfam" id="PF12866"/>
    </source>
</evidence>
<dbReference type="HOGENOM" id="CLU_089648_0_0_10"/>
<dbReference type="PROSITE" id="PS51257">
    <property type="entry name" value="PROKAR_LIPOPROTEIN"/>
    <property type="match status" value="1"/>
</dbReference>
<dbReference type="OrthoDB" id="642123at2"/>
<name>I9IAJ2_9BACE</name>
<feature type="domain" description="DUF3823" evidence="2">
    <location>
        <begin position="32"/>
        <end position="125"/>
    </location>
</feature>
<keyword evidence="1" id="KW-0732">Signal</keyword>
<keyword evidence="4" id="KW-1185">Reference proteome</keyword>
<feature type="signal peptide" evidence="1">
    <location>
        <begin position="1"/>
        <end position="22"/>
    </location>
</feature>
<dbReference type="Pfam" id="PF12866">
    <property type="entry name" value="DUF3823"/>
    <property type="match status" value="1"/>
</dbReference>
<reference evidence="3 4" key="1">
    <citation type="submission" date="2012-02" db="EMBL/GenBank/DDBJ databases">
        <title>The Genome Sequence of Bacteroides salyersiae CL02T12C01.</title>
        <authorList>
            <consortium name="The Broad Institute Genome Sequencing Platform"/>
            <person name="Earl A."/>
            <person name="Ward D."/>
            <person name="Feldgarden M."/>
            <person name="Gevers D."/>
            <person name="Zitomersky N.L."/>
            <person name="Coyne M.J."/>
            <person name="Comstock L.E."/>
            <person name="Young S.K."/>
            <person name="Zeng Q."/>
            <person name="Gargeya S."/>
            <person name="Fitzgerald M."/>
            <person name="Haas B."/>
            <person name="Abouelleil A."/>
            <person name="Alvarado L."/>
            <person name="Arachchi H.M."/>
            <person name="Berlin A."/>
            <person name="Chapman S.B."/>
            <person name="Gearin G."/>
            <person name="Goldberg J."/>
            <person name="Griggs A."/>
            <person name="Gujja S."/>
            <person name="Hansen M."/>
            <person name="Heiman D."/>
            <person name="Howarth C."/>
            <person name="Larimer J."/>
            <person name="Lui A."/>
            <person name="MacDonald P.J.P."/>
            <person name="McCowen C."/>
            <person name="Montmayeur A."/>
            <person name="Murphy C."/>
            <person name="Neiman D."/>
            <person name="Pearson M."/>
            <person name="Priest M."/>
            <person name="Roberts A."/>
            <person name="Saif S."/>
            <person name="Shea T."/>
            <person name="Sisk P."/>
            <person name="Stolte C."/>
            <person name="Sykes S."/>
            <person name="Wortman J."/>
            <person name="Nusbaum C."/>
            <person name="Birren B."/>
        </authorList>
    </citation>
    <scope>NUCLEOTIDE SEQUENCE [LARGE SCALE GENOMIC DNA]</scope>
    <source>
        <strain evidence="3 4">CL02T12C01</strain>
    </source>
</reference>
<dbReference type="InterPro" id="IPR024278">
    <property type="entry name" value="DUF3823_N"/>
</dbReference>
<sequence>MSRLYILSCLMVFMLSSCGYFEYDNYEEPNSGIEGTVVDKKTNELYCSETANSYKIEYYELSWEEAGHANTQARFFWGKADGTFTNTKIFAGEYRITLKEGAFYAPDPEIVTLEKGEMTKLDYAVTPYARVNIDEITLSGTKQNNLVIKYTVEDTQKEIDITNVDKGVYTLSEAQVFISSKSPNVGVNNTESKYTVRAVHKFTTYTPGTPITVTEKNVKNLPAGKYWVRIGVRTNNPGKKYNFSRILEVVIPDLNS</sequence>
<accession>I9IAJ2</accession>
<dbReference type="Proteomes" id="UP000005150">
    <property type="component" value="Unassembled WGS sequence"/>
</dbReference>
<dbReference type="Gene3D" id="2.60.40.2060">
    <property type="match status" value="1"/>
</dbReference>
<organism evidence="3 4">
    <name type="scientific">Bacteroides salyersiae CL02T12C01</name>
    <dbReference type="NCBI Taxonomy" id="997887"/>
    <lineage>
        <taxon>Bacteria</taxon>
        <taxon>Pseudomonadati</taxon>
        <taxon>Bacteroidota</taxon>
        <taxon>Bacteroidia</taxon>
        <taxon>Bacteroidales</taxon>
        <taxon>Bacteroidaceae</taxon>
        <taxon>Bacteroides</taxon>
    </lineage>
</organism>
<feature type="chain" id="PRO_5003721208" description="DUF3823 domain-containing protein" evidence="1">
    <location>
        <begin position="23"/>
        <end position="256"/>
    </location>
</feature>
<evidence type="ECO:0000256" key="1">
    <source>
        <dbReference type="SAM" id="SignalP"/>
    </source>
</evidence>
<dbReference type="Gene3D" id="2.60.40.1120">
    <property type="entry name" value="Carboxypeptidase-like, regulatory domain"/>
    <property type="match status" value="1"/>
</dbReference>
<dbReference type="RefSeq" id="WP_007478557.1">
    <property type="nucleotide sequence ID" value="NZ_JH724307.1"/>
</dbReference>
<evidence type="ECO:0000313" key="4">
    <source>
        <dbReference type="Proteomes" id="UP000005150"/>
    </source>
</evidence>
<dbReference type="PATRIC" id="fig|997887.3.peg.468"/>
<gene>
    <name evidence="3" type="ORF">HMPREF1071_00448</name>
</gene>
<dbReference type="EMBL" id="AGXV01000008">
    <property type="protein sequence ID" value="EIY70114.1"/>
    <property type="molecule type" value="Genomic_DNA"/>
</dbReference>
<evidence type="ECO:0000313" key="3">
    <source>
        <dbReference type="EMBL" id="EIY70114.1"/>
    </source>
</evidence>
<proteinExistence type="predicted"/>
<dbReference type="GeneID" id="93116051"/>